<dbReference type="InParanoid" id="A0A2K1JVQ1"/>
<dbReference type="STRING" id="3218.A0A2K1JVQ1"/>
<dbReference type="AlphaFoldDB" id="A0A2K1JVQ1"/>
<dbReference type="Proteomes" id="UP000006727">
    <property type="component" value="Chromosome 11"/>
</dbReference>
<accession>A0A2K1JVQ1</accession>
<dbReference type="EnsemblPlants" id="Pp3c11_22160V3.1">
    <property type="protein sequence ID" value="Pp3c11_22160V3.1"/>
    <property type="gene ID" value="Pp3c11_22160"/>
</dbReference>
<proteinExistence type="predicted"/>
<gene>
    <name evidence="1" type="ORF">PHYPA_015376</name>
</gene>
<reference evidence="2" key="3">
    <citation type="submission" date="2020-12" db="UniProtKB">
        <authorList>
            <consortium name="EnsemblPlants"/>
        </authorList>
    </citation>
    <scope>IDENTIFICATION</scope>
</reference>
<reference evidence="1 3" key="1">
    <citation type="journal article" date="2008" name="Science">
        <title>The Physcomitrella genome reveals evolutionary insights into the conquest of land by plants.</title>
        <authorList>
            <person name="Rensing S."/>
            <person name="Lang D."/>
            <person name="Zimmer A."/>
            <person name="Terry A."/>
            <person name="Salamov A."/>
            <person name="Shapiro H."/>
            <person name="Nishiyama T."/>
            <person name="Perroud P.-F."/>
            <person name="Lindquist E."/>
            <person name="Kamisugi Y."/>
            <person name="Tanahashi T."/>
            <person name="Sakakibara K."/>
            <person name="Fujita T."/>
            <person name="Oishi K."/>
            <person name="Shin-I T."/>
            <person name="Kuroki Y."/>
            <person name="Toyoda A."/>
            <person name="Suzuki Y."/>
            <person name="Hashimoto A."/>
            <person name="Yamaguchi K."/>
            <person name="Sugano A."/>
            <person name="Kohara Y."/>
            <person name="Fujiyama A."/>
            <person name="Anterola A."/>
            <person name="Aoki S."/>
            <person name="Ashton N."/>
            <person name="Barbazuk W.B."/>
            <person name="Barker E."/>
            <person name="Bennetzen J."/>
            <person name="Bezanilla M."/>
            <person name="Blankenship R."/>
            <person name="Cho S.H."/>
            <person name="Dutcher S."/>
            <person name="Estelle M."/>
            <person name="Fawcett J.A."/>
            <person name="Gundlach H."/>
            <person name="Hanada K."/>
            <person name="Heyl A."/>
            <person name="Hicks K.A."/>
            <person name="Hugh J."/>
            <person name="Lohr M."/>
            <person name="Mayer K."/>
            <person name="Melkozernov A."/>
            <person name="Murata T."/>
            <person name="Nelson D."/>
            <person name="Pils B."/>
            <person name="Prigge M."/>
            <person name="Reiss B."/>
            <person name="Renner T."/>
            <person name="Rombauts S."/>
            <person name="Rushton P."/>
            <person name="Sanderfoot A."/>
            <person name="Schween G."/>
            <person name="Shiu S.-H."/>
            <person name="Stueber K."/>
            <person name="Theodoulou F.L."/>
            <person name="Tu H."/>
            <person name="Van de Peer Y."/>
            <person name="Verrier P.J."/>
            <person name="Waters E."/>
            <person name="Wood A."/>
            <person name="Yang L."/>
            <person name="Cove D."/>
            <person name="Cuming A."/>
            <person name="Hasebe M."/>
            <person name="Lucas S."/>
            <person name="Mishler D.B."/>
            <person name="Reski R."/>
            <person name="Grigoriev I."/>
            <person name="Quatrano R.S."/>
            <person name="Boore J.L."/>
        </authorList>
    </citation>
    <scope>NUCLEOTIDE SEQUENCE [LARGE SCALE GENOMIC DNA]</scope>
    <source>
        <strain evidence="2 3">cv. Gransden 2004</strain>
    </source>
</reference>
<sequence length="125" mass="14599">MYKELNLTSTINCVLYNLGSLNEKGFLIKLAKKIEYFLLDLLLSKMLLINKNLSCTNKILTIISIYKLDIVNTNNNFTRIRKTITSCFFLYAIRKDLQESYQILVESQPIYIHPIITSIKMNKKN</sequence>
<dbReference type="Gene3D" id="1.20.120.1080">
    <property type="match status" value="1"/>
</dbReference>
<keyword evidence="3" id="KW-1185">Reference proteome</keyword>
<name>A0A2K1JVQ1_PHYPA</name>
<evidence type="ECO:0000313" key="3">
    <source>
        <dbReference type="Proteomes" id="UP000006727"/>
    </source>
</evidence>
<reference evidence="1 3" key="2">
    <citation type="journal article" date="2018" name="Plant J.">
        <title>The Physcomitrella patens chromosome-scale assembly reveals moss genome structure and evolution.</title>
        <authorList>
            <person name="Lang D."/>
            <person name="Ullrich K.K."/>
            <person name="Murat F."/>
            <person name="Fuchs J."/>
            <person name="Jenkins J."/>
            <person name="Haas F.B."/>
            <person name="Piednoel M."/>
            <person name="Gundlach H."/>
            <person name="Van Bel M."/>
            <person name="Meyberg R."/>
            <person name="Vives C."/>
            <person name="Morata J."/>
            <person name="Symeonidi A."/>
            <person name="Hiss M."/>
            <person name="Muchero W."/>
            <person name="Kamisugi Y."/>
            <person name="Saleh O."/>
            <person name="Blanc G."/>
            <person name="Decker E.L."/>
            <person name="van Gessel N."/>
            <person name="Grimwood J."/>
            <person name="Hayes R.D."/>
            <person name="Graham S.W."/>
            <person name="Gunter L.E."/>
            <person name="McDaniel S.F."/>
            <person name="Hoernstein S.N.W."/>
            <person name="Larsson A."/>
            <person name="Li F.W."/>
            <person name="Perroud P.F."/>
            <person name="Phillips J."/>
            <person name="Ranjan P."/>
            <person name="Rokshar D.S."/>
            <person name="Rothfels C.J."/>
            <person name="Schneider L."/>
            <person name="Shu S."/>
            <person name="Stevenson D.W."/>
            <person name="Thummler F."/>
            <person name="Tillich M."/>
            <person name="Villarreal Aguilar J.C."/>
            <person name="Widiez T."/>
            <person name="Wong G.K."/>
            <person name="Wymore A."/>
            <person name="Zhang Y."/>
            <person name="Zimmer A.D."/>
            <person name="Quatrano R.S."/>
            <person name="Mayer K.F.X."/>
            <person name="Goodstein D."/>
            <person name="Casacuberta J.M."/>
            <person name="Vandepoele K."/>
            <person name="Reski R."/>
            <person name="Cuming A.C."/>
            <person name="Tuskan G.A."/>
            <person name="Maumus F."/>
            <person name="Salse J."/>
            <person name="Schmutz J."/>
            <person name="Rensing S.A."/>
        </authorList>
    </citation>
    <scope>NUCLEOTIDE SEQUENCE [LARGE SCALE GENOMIC DNA]</scope>
    <source>
        <strain evidence="2 3">cv. Gransden 2004</strain>
    </source>
</reference>
<dbReference type="EMBL" id="ABEU02000011">
    <property type="protein sequence ID" value="PNR45605.1"/>
    <property type="molecule type" value="Genomic_DNA"/>
</dbReference>
<protein>
    <submittedName>
        <fullName evidence="1 2">Uncharacterized protein</fullName>
    </submittedName>
</protein>
<evidence type="ECO:0000313" key="2">
    <source>
        <dbReference type="EnsemblPlants" id="Pp3c11_22160V3.1"/>
    </source>
</evidence>
<evidence type="ECO:0000313" key="1">
    <source>
        <dbReference type="EMBL" id="PNR45605.1"/>
    </source>
</evidence>
<dbReference type="Gramene" id="Pp3c11_22160V3.1">
    <property type="protein sequence ID" value="Pp3c11_22160V3.1"/>
    <property type="gene ID" value="Pp3c11_22160"/>
</dbReference>
<organism evidence="1">
    <name type="scientific">Physcomitrium patens</name>
    <name type="common">Spreading-leaved earth moss</name>
    <name type="synonym">Physcomitrella patens</name>
    <dbReference type="NCBI Taxonomy" id="3218"/>
    <lineage>
        <taxon>Eukaryota</taxon>
        <taxon>Viridiplantae</taxon>
        <taxon>Streptophyta</taxon>
        <taxon>Embryophyta</taxon>
        <taxon>Bryophyta</taxon>
        <taxon>Bryophytina</taxon>
        <taxon>Bryopsida</taxon>
        <taxon>Funariidae</taxon>
        <taxon>Funariales</taxon>
        <taxon>Funariaceae</taxon>
        <taxon>Physcomitrium</taxon>
    </lineage>
</organism>